<evidence type="ECO:0000256" key="1">
    <source>
        <dbReference type="ARBA" id="ARBA00010396"/>
    </source>
</evidence>
<evidence type="ECO:0000256" key="7">
    <source>
        <dbReference type="SAM" id="MobiDB-lite"/>
    </source>
</evidence>
<comment type="caution">
    <text evidence="8">The sequence shown here is derived from an EMBL/GenBank/DDBJ whole genome shotgun (WGS) entry which is preliminary data.</text>
</comment>
<dbReference type="PANTHER" id="PTHR11265">
    <property type="entry name" value="S-ADENOSYL-METHYLTRANSFERASE MRAW"/>
    <property type="match status" value="1"/>
</dbReference>
<evidence type="ECO:0000256" key="4">
    <source>
        <dbReference type="ARBA" id="ARBA00022679"/>
    </source>
</evidence>
<comment type="similarity">
    <text evidence="1 6">Belongs to the methyltransferase superfamily. RsmH family.</text>
</comment>
<dbReference type="EC" id="2.1.1.199" evidence="6"/>
<dbReference type="GO" id="GO:0005737">
    <property type="term" value="C:cytoplasm"/>
    <property type="evidence" value="ECO:0007669"/>
    <property type="project" value="UniProtKB-SubCell"/>
</dbReference>
<reference evidence="8 9" key="1">
    <citation type="submission" date="2021-06" db="EMBL/GenBank/DDBJ databases">
        <authorList>
            <person name="Grouzdev D.S."/>
            <person name="Koziaeva V."/>
        </authorList>
    </citation>
    <scope>NUCLEOTIDE SEQUENCE [LARGE SCALE GENOMIC DNA]</scope>
    <source>
        <strain evidence="8 9">22</strain>
    </source>
</reference>
<accession>A0A947D5E7</accession>
<dbReference type="NCBIfam" id="TIGR00006">
    <property type="entry name" value="16S rRNA (cytosine(1402)-N(4))-methyltransferase RsmH"/>
    <property type="match status" value="1"/>
</dbReference>
<protein>
    <recommendedName>
        <fullName evidence="6">Ribosomal RNA small subunit methyltransferase H</fullName>
        <ecNumber evidence="6">2.1.1.199</ecNumber>
    </recommendedName>
    <alternativeName>
        <fullName evidence="6">16S rRNA m(4)C1402 methyltransferase</fullName>
    </alternativeName>
    <alternativeName>
        <fullName evidence="6">rRNA (cytosine-N(4)-)-methyltransferase RsmH</fullName>
    </alternativeName>
</protein>
<gene>
    <name evidence="6 8" type="primary">rsmH</name>
    <name evidence="8" type="ORF">KL771_18050</name>
</gene>
<dbReference type="GO" id="GO:0071424">
    <property type="term" value="F:rRNA (cytosine-N4-)-methyltransferase activity"/>
    <property type="evidence" value="ECO:0007669"/>
    <property type="project" value="UniProtKB-UniRule"/>
</dbReference>
<feature type="binding site" evidence="6">
    <location>
        <position position="236"/>
    </location>
    <ligand>
        <name>S-adenosyl-L-methionine</name>
        <dbReference type="ChEBI" id="CHEBI:59789"/>
    </ligand>
</feature>
<feature type="region of interest" description="Disordered" evidence="7">
    <location>
        <begin position="474"/>
        <end position="519"/>
    </location>
</feature>
<feature type="compositionally biased region" description="Basic and acidic residues" evidence="7">
    <location>
        <begin position="90"/>
        <end position="104"/>
    </location>
</feature>
<feature type="binding site" evidence="6">
    <location>
        <position position="263"/>
    </location>
    <ligand>
        <name>S-adenosyl-L-methionine</name>
        <dbReference type="ChEBI" id="CHEBI:59789"/>
    </ligand>
</feature>
<evidence type="ECO:0000313" key="9">
    <source>
        <dbReference type="Proteomes" id="UP000766595"/>
    </source>
</evidence>
<dbReference type="PANTHER" id="PTHR11265:SF0">
    <property type="entry name" value="12S RRNA N4-METHYLCYTIDINE METHYLTRANSFERASE"/>
    <property type="match status" value="1"/>
</dbReference>
<dbReference type="SUPFAM" id="SSF81799">
    <property type="entry name" value="Putative methyltransferase TM0872, insert domain"/>
    <property type="match status" value="1"/>
</dbReference>
<evidence type="ECO:0000256" key="5">
    <source>
        <dbReference type="ARBA" id="ARBA00022691"/>
    </source>
</evidence>
<feature type="binding site" evidence="6">
    <location>
        <position position="284"/>
    </location>
    <ligand>
        <name>S-adenosyl-L-methionine</name>
        <dbReference type="ChEBI" id="CHEBI:59789"/>
    </ligand>
</feature>
<dbReference type="GO" id="GO:0070475">
    <property type="term" value="P:rRNA base methylation"/>
    <property type="evidence" value="ECO:0007669"/>
    <property type="project" value="UniProtKB-UniRule"/>
</dbReference>
<dbReference type="InterPro" id="IPR029063">
    <property type="entry name" value="SAM-dependent_MTases_sf"/>
</dbReference>
<dbReference type="Pfam" id="PF01795">
    <property type="entry name" value="Methyltransf_5"/>
    <property type="match status" value="1"/>
</dbReference>
<dbReference type="EMBL" id="JAHHZF010000009">
    <property type="protein sequence ID" value="MBT9291375.1"/>
    <property type="molecule type" value="Genomic_DNA"/>
</dbReference>
<feature type="compositionally biased region" description="Basic residues" evidence="7">
    <location>
        <begin position="116"/>
        <end position="127"/>
    </location>
</feature>
<dbReference type="Gene3D" id="1.10.150.170">
    <property type="entry name" value="Putative methyltransferase TM0872, insert domain"/>
    <property type="match status" value="1"/>
</dbReference>
<keyword evidence="5 6" id="KW-0949">S-adenosyl-L-methionine</keyword>
<keyword evidence="9" id="KW-1185">Reference proteome</keyword>
<feature type="compositionally biased region" description="Low complexity" evidence="7">
    <location>
        <begin position="492"/>
        <end position="504"/>
    </location>
</feature>
<feature type="binding site" evidence="6">
    <location>
        <begin position="219"/>
        <end position="221"/>
    </location>
    <ligand>
        <name>S-adenosyl-L-methionine</name>
        <dbReference type="ChEBI" id="CHEBI:59789"/>
    </ligand>
</feature>
<keyword evidence="4 6" id="KW-0808">Transferase</keyword>
<feature type="compositionally biased region" description="Gly residues" evidence="7">
    <location>
        <begin position="144"/>
        <end position="164"/>
    </location>
</feature>
<dbReference type="Proteomes" id="UP000766595">
    <property type="component" value="Unassembled WGS sequence"/>
</dbReference>
<keyword evidence="3 6" id="KW-0489">Methyltransferase</keyword>
<evidence type="ECO:0000313" key="8">
    <source>
        <dbReference type="EMBL" id="MBT9291375.1"/>
    </source>
</evidence>
<organism evidence="8 9">
    <name type="scientific">Prosthecodimorpha staleyi</name>
    <dbReference type="NCBI Taxonomy" id="2840188"/>
    <lineage>
        <taxon>Bacteria</taxon>
        <taxon>Pseudomonadati</taxon>
        <taxon>Pseudomonadota</taxon>
        <taxon>Alphaproteobacteria</taxon>
        <taxon>Hyphomicrobiales</taxon>
        <taxon>Ancalomicrobiaceae</taxon>
        <taxon>Prosthecodimorpha</taxon>
    </lineage>
</organism>
<name>A0A947D5E7_9HYPH</name>
<comment type="subcellular location">
    <subcellularLocation>
        <location evidence="6">Cytoplasm</location>
    </subcellularLocation>
</comment>
<dbReference type="HAMAP" id="MF_01007">
    <property type="entry name" value="16SrRNA_methyltr_H"/>
    <property type="match status" value="1"/>
</dbReference>
<dbReference type="InterPro" id="IPR002903">
    <property type="entry name" value="RsmH"/>
</dbReference>
<sequence length="519" mass="55023">MGQGLQGGRCGSGHGAVSRPAPEEDRREGSRFDPGAVPRRAGPRRLRGALLRAGLVGAGRGGRRQRADRADRCRGLRLRRLLARASAPRRHPDGGGRYAVDRRGGAHRGAGLDPRGRRHHGRDRLRRARPEIPVLGPGSLQGLRGQGAGRGGGASGARTGGAGMSGSRNDITETAVSAQADAGPFAPDPRHRPVMLAEVMAHLAPRPGEVHLDGTFGAGGYTRAILGSGASVIAVDRDPSAIRAGRALAEAAEGRLTLVEGRFGDLDAHVRATGRDTVDGVVLDIGVSSMQFDEAERGFSFRFDGPLDMRMGGEGPSAADIVNGAEENEIARILWVYGEERKSGPIARAIVRRRAERPFERTRELADLCEAVLGRAKKPHEIHPATRTFQALRIHVNGELDELARALGAAEAVLAEGGRLVVVSFHSLEDRIVKRFLADRSRERAGGSRHAPETAVPEPTFVLVAKGAVEPGEAETAVNPRARSAKLRAARRTAAPARAIDAEALGVPDPAPRRGRARA</sequence>
<comment type="catalytic activity">
    <reaction evidence="6">
        <text>cytidine(1402) in 16S rRNA + S-adenosyl-L-methionine = N(4)-methylcytidine(1402) in 16S rRNA + S-adenosyl-L-homocysteine + H(+)</text>
        <dbReference type="Rhea" id="RHEA:42928"/>
        <dbReference type="Rhea" id="RHEA-COMP:10286"/>
        <dbReference type="Rhea" id="RHEA-COMP:10287"/>
        <dbReference type="ChEBI" id="CHEBI:15378"/>
        <dbReference type="ChEBI" id="CHEBI:57856"/>
        <dbReference type="ChEBI" id="CHEBI:59789"/>
        <dbReference type="ChEBI" id="CHEBI:74506"/>
        <dbReference type="ChEBI" id="CHEBI:82748"/>
        <dbReference type="EC" id="2.1.1.199"/>
    </reaction>
</comment>
<keyword evidence="6" id="KW-0963">Cytoplasm</keyword>
<dbReference type="Gene3D" id="3.40.50.150">
    <property type="entry name" value="Vaccinia Virus protein VP39"/>
    <property type="match status" value="1"/>
</dbReference>
<dbReference type="AlphaFoldDB" id="A0A947D5E7"/>
<feature type="region of interest" description="Disordered" evidence="7">
    <location>
        <begin position="1"/>
        <end position="45"/>
    </location>
</feature>
<dbReference type="SUPFAM" id="SSF53335">
    <property type="entry name" value="S-adenosyl-L-methionine-dependent methyltransferases"/>
    <property type="match status" value="1"/>
</dbReference>
<keyword evidence="2 6" id="KW-0698">rRNA processing</keyword>
<evidence type="ECO:0000256" key="3">
    <source>
        <dbReference type="ARBA" id="ARBA00022603"/>
    </source>
</evidence>
<evidence type="ECO:0000256" key="6">
    <source>
        <dbReference type="HAMAP-Rule" id="MF_01007"/>
    </source>
</evidence>
<feature type="compositionally biased region" description="Gly residues" evidence="7">
    <location>
        <begin position="1"/>
        <end position="14"/>
    </location>
</feature>
<feature type="compositionally biased region" description="Basic and acidic residues" evidence="7">
    <location>
        <begin position="21"/>
        <end position="31"/>
    </location>
</feature>
<feature type="binding site" evidence="6">
    <location>
        <position position="291"/>
    </location>
    <ligand>
        <name>S-adenosyl-L-methionine</name>
        <dbReference type="ChEBI" id="CHEBI:59789"/>
    </ligand>
</feature>
<feature type="region of interest" description="Disordered" evidence="7">
    <location>
        <begin position="84"/>
        <end position="166"/>
    </location>
</feature>
<comment type="function">
    <text evidence="6">Specifically methylates the N4 position of cytidine in position 1402 (C1402) of 16S rRNA.</text>
</comment>
<evidence type="ECO:0000256" key="2">
    <source>
        <dbReference type="ARBA" id="ARBA00022552"/>
    </source>
</evidence>
<proteinExistence type="inferred from homology"/>
<dbReference type="InterPro" id="IPR023397">
    <property type="entry name" value="SAM-dep_MeTrfase_MraW_recog"/>
</dbReference>